<protein>
    <submittedName>
        <fullName evidence="2">BNR/Asp-box repeat protein</fullName>
    </submittedName>
</protein>
<accession>A0A1V6CC75</accession>
<dbReference type="Proteomes" id="UP000485562">
    <property type="component" value="Unassembled WGS sequence"/>
</dbReference>
<dbReference type="PANTHER" id="PTHR43752:SF2">
    <property type="entry name" value="BNR_ASP-BOX REPEAT FAMILY PROTEIN"/>
    <property type="match status" value="1"/>
</dbReference>
<dbReference type="CDD" id="cd15482">
    <property type="entry name" value="Sialidase_non-viral"/>
    <property type="match status" value="1"/>
</dbReference>
<reference evidence="2" key="1">
    <citation type="submission" date="2017-02" db="EMBL/GenBank/DDBJ databases">
        <title>Delving into the versatile metabolic prowess of the omnipresent phylum Bacteroidetes.</title>
        <authorList>
            <person name="Nobu M.K."/>
            <person name="Mei R."/>
            <person name="Narihiro T."/>
            <person name="Kuroda K."/>
            <person name="Liu W.-T."/>
        </authorList>
    </citation>
    <scope>NUCLEOTIDE SEQUENCE</scope>
    <source>
        <strain evidence="2">ADurb.Bin131</strain>
    </source>
</reference>
<evidence type="ECO:0000313" key="2">
    <source>
        <dbReference type="EMBL" id="OQB74499.1"/>
    </source>
</evidence>
<dbReference type="InterPro" id="IPR036278">
    <property type="entry name" value="Sialidase_sf"/>
</dbReference>
<comment type="caution">
    <text evidence="2">The sequence shown here is derived from an EMBL/GenBank/DDBJ whole genome shotgun (WGS) entry which is preliminary data.</text>
</comment>
<name>A0A1V6CC75_UNCT6</name>
<dbReference type="SUPFAM" id="SSF50939">
    <property type="entry name" value="Sialidases"/>
    <property type="match status" value="1"/>
</dbReference>
<gene>
    <name evidence="2" type="ORF">BWX89_00512</name>
</gene>
<organism evidence="2">
    <name type="scientific">candidate division TA06 bacterium ADurb.Bin131</name>
    <dbReference type="NCBI Taxonomy" id="1852827"/>
    <lineage>
        <taxon>Bacteria</taxon>
        <taxon>Bacteria division TA06</taxon>
    </lineage>
</organism>
<dbReference type="PANTHER" id="PTHR43752">
    <property type="entry name" value="BNR/ASP-BOX REPEAT FAMILY PROTEIN"/>
    <property type="match status" value="1"/>
</dbReference>
<sequence length="371" mass="41883">MAEKYTGKIGEIVLQLNPTPENARNSEATFITLKSGRIIFAWSKFIGHDNSDFGAGVIASKYSDDDGKTWTEDDRVLIQKEGTTNVMSPSLLRLQDGRIAIVYLRKDGLKSCVAYFRTSSDELETLSEPVLISHEPGYYVVNNDRMVQLRCGRIIVPAAFHRYRGPSVLLPGEKPKSFMASPGIILFWLSDDGGKRWLESLTNYYRCFPSGHGLQEPGVIELLNGKLWSWARPGEKNRQWESFSDDLGQTWTDPVPSQFVSPSSPMQVKRIPETKHLLAVWNDHSGIFETREPLPVSWGRTPLICAISEDDGKTWNHHKLLEDSPEHGFCYPAIHFTQEAVLISYNAGGATSKIPLDTQRVRRILIKQLYD</sequence>
<dbReference type="Pfam" id="PF13088">
    <property type="entry name" value="BNR_2"/>
    <property type="match status" value="1"/>
</dbReference>
<dbReference type="InterPro" id="IPR011040">
    <property type="entry name" value="Sialidase"/>
</dbReference>
<proteinExistence type="predicted"/>
<feature type="domain" description="Sialidase" evidence="1">
    <location>
        <begin position="58"/>
        <end position="339"/>
    </location>
</feature>
<dbReference type="Gene3D" id="2.120.10.10">
    <property type="match status" value="1"/>
</dbReference>
<dbReference type="AlphaFoldDB" id="A0A1V6CC75"/>
<evidence type="ECO:0000259" key="1">
    <source>
        <dbReference type="Pfam" id="PF13088"/>
    </source>
</evidence>
<dbReference type="EMBL" id="MWDQ01000039">
    <property type="protein sequence ID" value="OQB74499.1"/>
    <property type="molecule type" value="Genomic_DNA"/>
</dbReference>